<sequence>MPRKLDFGDVTSKKKSFEDAMPRKLDFGGHGILKQVF</sequence>
<name>A0A834W9K8_9FABA</name>
<comment type="caution">
    <text evidence="1">The sequence shown here is derived from an EMBL/GenBank/DDBJ whole genome shotgun (WGS) entry which is preliminary data.</text>
</comment>
<keyword evidence="2" id="KW-1185">Reference proteome</keyword>
<proteinExistence type="predicted"/>
<dbReference type="EMBL" id="JAAIUW010000011">
    <property type="protein sequence ID" value="KAF7810636.1"/>
    <property type="molecule type" value="Genomic_DNA"/>
</dbReference>
<dbReference type="AlphaFoldDB" id="A0A834W9K8"/>
<evidence type="ECO:0000313" key="1">
    <source>
        <dbReference type="EMBL" id="KAF7810636.1"/>
    </source>
</evidence>
<dbReference type="Proteomes" id="UP000634136">
    <property type="component" value="Unassembled WGS sequence"/>
</dbReference>
<protein>
    <submittedName>
        <fullName evidence="1">Uncharacterized protein</fullName>
    </submittedName>
</protein>
<evidence type="ECO:0000313" key="2">
    <source>
        <dbReference type="Proteomes" id="UP000634136"/>
    </source>
</evidence>
<gene>
    <name evidence="1" type="ORF">G2W53_037379</name>
</gene>
<accession>A0A834W9K8</accession>
<organism evidence="1 2">
    <name type="scientific">Senna tora</name>
    <dbReference type="NCBI Taxonomy" id="362788"/>
    <lineage>
        <taxon>Eukaryota</taxon>
        <taxon>Viridiplantae</taxon>
        <taxon>Streptophyta</taxon>
        <taxon>Embryophyta</taxon>
        <taxon>Tracheophyta</taxon>
        <taxon>Spermatophyta</taxon>
        <taxon>Magnoliopsida</taxon>
        <taxon>eudicotyledons</taxon>
        <taxon>Gunneridae</taxon>
        <taxon>Pentapetalae</taxon>
        <taxon>rosids</taxon>
        <taxon>fabids</taxon>
        <taxon>Fabales</taxon>
        <taxon>Fabaceae</taxon>
        <taxon>Caesalpinioideae</taxon>
        <taxon>Cassia clade</taxon>
        <taxon>Senna</taxon>
    </lineage>
</organism>
<reference evidence="1" key="1">
    <citation type="submission" date="2020-09" db="EMBL/GenBank/DDBJ databases">
        <title>Genome-Enabled Discovery of Anthraquinone Biosynthesis in Senna tora.</title>
        <authorList>
            <person name="Kang S.-H."/>
            <person name="Pandey R.P."/>
            <person name="Lee C.-M."/>
            <person name="Sim J.-S."/>
            <person name="Jeong J.-T."/>
            <person name="Choi B.-S."/>
            <person name="Jung M."/>
            <person name="Ginzburg D."/>
            <person name="Zhao K."/>
            <person name="Won S.Y."/>
            <person name="Oh T.-J."/>
            <person name="Yu Y."/>
            <person name="Kim N.-H."/>
            <person name="Lee O.R."/>
            <person name="Lee T.-H."/>
            <person name="Bashyal P."/>
            <person name="Kim T.-S."/>
            <person name="Lee W.-H."/>
            <person name="Kawkins C."/>
            <person name="Kim C.-K."/>
            <person name="Kim J.S."/>
            <person name="Ahn B.O."/>
            <person name="Rhee S.Y."/>
            <person name="Sohng J.K."/>
        </authorList>
    </citation>
    <scope>NUCLEOTIDE SEQUENCE</scope>
    <source>
        <tissue evidence="1">Leaf</tissue>
    </source>
</reference>